<organism evidence="2 3">
    <name type="scientific">Actinophytocola oryzae</name>
    <dbReference type="NCBI Taxonomy" id="502181"/>
    <lineage>
        <taxon>Bacteria</taxon>
        <taxon>Bacillati</taxon>
        <taxon>Actinomycetota</taxon>
        <taxon>Actinomycetes</taxon>
        <taxon>Pseudonocardiales</taxon>
        <taxon>Pseudonocardiaceae</taxon>
    </lineage>
</organism>
<accession>A0A4R7W047</accession>
<dbReference type="AlphaFoldDB" id="A0A4R7W047"/>
<feature type="transmembrane region" description="Helical" evidence="1">
    <location>
        <begin position="50"/>
        <end position="68"/>
    </location>
</feature>
<comment type="caution">
    <text evidence="2">The sequence shown here is derived from an EMBL/GenBank/DDBJ whole genome shotgun (WGS) entry which is preliminary data.</text>
</comment>
<proteinExistence type="predicted"/>
<keyword evidence="1" id="KW-0812">Transmembrane</keyword>
<evidence type="ECO:0000313" key="3">
    <source>
        <dbReference type="Proteomes" id="UP000294927"/>
    </source>
</evidence>
<keyword evidence="3" id="KW-1185">Reference proteome</keyword>
<dbReference type="EMBL" id="SOCP01000003">
    <property type="protein sequence ID" value="TDV55308.1"/>
    <property type="molecule type" value="Genomic_DNA"/>
</dbReference>
<gene>
    <name evidence="2" type="ORF">CLV71_103549</name>
</gene>
<dbReference type="OrthoDB" id="3528632at2"/>
<dbReference type="Proteomes" id="UP000294927">
    <property type="component" value="Unassembled WGS sequence"/>
</dbReference>
<name>A0A4R7W047_9PSEU</name>
<dbReference type="Pfam" id="PF19744">
    <property type="entry name" value="DUF6232"/>
    <property type="match status" value="1"/>
</dbReference>
<evidence type="ECO:0000256" key="1">
    <source>
        <dbReference type="SAM" id="Phobius"/>
    </source>
</evidence>
<keyword evidence="1" id="KW-1133">Transmembrane helix</keyword>
<evidence type="ECO:0000313" key="2">
    <source>
        <dbReference type="EMBL" id="TDV55308.1"/>
    </source>
</evidence>
<reference evidence="2 3" key="1">
    <citation type="submission" date="2019-03" db="EMBL/GenBank/DDBJ databases">
        <title>Genomic Encyclopedia of Archaeal and Bacterial Type Strains, Phase II (KMG-II): from individual species to whole genera.</title>
        <authorList>
            <person name="Goeker M."/>
        </authorList>
    </citation>
    <scope>NUCLEOTIDE SEQUENCE [LARGE SCALE GENOMIC DNA]</scope>
    <source>
        <strain evidence="2 3">DSM 45499</strain>
    </source>
</reference>
<dbReference type="InterPro" id="IPR045629">
    <property type="entry name" value="DUF6232"/>
</dbReference>
<protein>
    <submittedName>
        <fullName evidence="2">Uncharacterized protein</fullName>
    </submittedName>
</protein>
<keyword evidence="1" id="KW-0472">Membrane</keyword>
<sequence>MSSKIINIGVNQGVLWVGGEAYPLHNIARVQNVELVPRRGRAVGSFVKQVLLWAVLGAGGIAGLRFADLPSSDVETYTEYVAVAVGALVLVSTIGLLVALARRTYHALVIETSGTPHTAVISPDETVINGLVHQIMRAIGNPRDPRTNFTTTVVHHHHGNNYFGGQHATVNGSDNVGIRN</sequence>
<feature type="transmembrane region" description="Helical" evidence="1">
    <location>
        <begin position="80"/>
        <end position="101"/>
    </location>
</feature>
<dbReference type="RefSeq" id="WP_133902388.1">
    <property type="nucleotide sequence ID" value="NZ_SOCP01000003.1"/>
</dbReference>